<protein>
    <submittedName>
        <fullName evidence="1">Uncharacterized protein</fullName>
    </submittedName>
</protein>
<accession>B6Q3R1</accession>
<dbReference type="VEuPathDB" id="FungiDB:PMAA_029690"/>
<reference evidence="2" key="1">
    <citation type="journal article" date="2015" name="Genome Announc.">
        <title>Genome sequence of the AIDS-associated pathogen Penicillium marneffei (ATCC18224) and its near taxonomic relative Talaromyces stipitatus (ATCC10500).</title>
        <authorList>
            <person name="Nierman W.C."/>
            <person name="Fedorova-Abrams N.D."/>
            <person name="Andrianopoulos A."/>
        </authorList>
    </citation>
    <scope>NUCLEOTIDE SEQUENCE [LARGE SCALE GENOMIC DNA]</scope>
    <source>
        <strain evidence="2">ATCC 18224 / CBS 334.59 / QM 7333</strain>
    </source>
</reference>
<dbReference type="HOGENOM" id="CLU_696717_0_0_1"/>
<dbReference type="Proteomes" id="UP000001294">
    <property type="component" value="Unassembled WGS sequence"/>
</dbReference>
<dbReference type="EMBL" id="DS995899">
    <property type="protein sequence ID" value="EEA28150.1"/>
    <property type="molecule type" value="Genomic_DNA"/>
</dbReference>
<evidence type="ECO:0000313" key="2">
    <source>
        <dbReference type="Proteomes" id="UP000001294"/>
    </source>
</evidence>
<name>B6Q3R1_TALMQ</name>
<dbReference type="AlphaFoldDB" id="B6Q3R1"/>
<gene>
    <name evidence="1" type="ORF">PMAA_029690</name>
</gene>
<keyword evidence="2" id="KW-1185">Reference proteome</keyword>
<dbReference type="OrthoDB" id="4524622at2759"/>
<proteinExistence type="predicted"/>
<evidence type="ECO:0000313" key="1">
    <source>
        <dbReference type="EMBL" id="EEA28150.1"/>
    </source>
</evidence>
<organism evidence="1 2">
    <name type="scientific">Talaromyces marneffei (strain ATCC 18224 / CBS 334.59 / QM 7333)</name>
    <name type="common">Penicillium marneffei</name>
    <dbReference type="NCBI Taxonomy" id="441960"/>
    <lineage>
        <taxon>Eukaryota</taxon>
        <taxon>Fungi</taxon>
        <taxon>Dikarya</taxon>
        <taxon>Ascomycota</taxon>
        <taxon>Pezizomycotina</taxon>
        <taxon>Eurotiomycetes</taxon>
        <taxon>Eurotiomycetidae</taxon>
        <taxon>Eurotiales</taxon>
        <taxon>Trichocomaceae</taxon>
        <taxon>Talaromyces</taxon>
        <taxon>Talaromyces sect. Talaromyces</taxon>
    </lineage>
</organism>
<sequence length="368" mass="42345">MPMPSKQQLLLRLAKRENHSWDHLLGVWNAIYDFFKPILEREILDLEENGTWTRLGKMRNKPNFPEEQVLAAKLSKKQVQSMIGSVILHITNKELEDRFETLSLSTNREEDGDALNDTFQIASAHQPAELGISTTVLPKQQCFSRLAESQDRKWDDLLNAWDAVETSEMAMQILLPWEQVVALNLSADEVNLLMRSICYHIATMGFELGQGLHETVSLPVKRSRDKDASDNDFEIVHTPKPVPKRARADPERKCLPITTKVYFMEEDNEDIRTGIMVTLLSNANPENDHLDIKTLRYGNATRHLAKRGTFKKHKHQLFYYDLENPRVRINVDTAASFRAAVEEMAAYRQSEPRIQFCFREKDALTGLV</sequence>